<dbReference type="SMART" id="SM00421">
    <property type="entry name" value="HTH_LUXR"/>
    <property type="match status" value="1"/>
</dbReference>
<dbReference type="InterPro" id="IPR039420">
    <property type="entry name" value="WalR-like"/>
</dbReference>
<keyword evidence="9" id="KW-1185">Reference proteome</keyword>
<dbReference type="EMBL" id="JBEHZE010000002">
    <property type="protein sequence ID" value="MEX6634758.1"/>
    <property type="molecule type" value="Genomic_DNA"/>
</dbReference>
<proteinExistence type="predicted"/>
<evidence type="ECO:0000256" key="5">
    <source>
        <dbReference type="PROSITE-ProRule" id="PRU00169"/>
    </source>
</evidence>
<name>A0ABV3Z867_9PROT</name>
<dbReference type="PROSITE" id="PS00622">
    <property type="entry name" value="HTH_LUXR_1"/>
    <property type="match status" value="1"/>
</dbReference>
<dbReference type="PROSITE" id="PS50043">
    <property type="entry name" value="HTH_LUXR_2"/>
    <property type="match status" value="1"/>
</dbReference>
<accession>A0ABV3Z867</accession>
<dbReference type="Gene3D" id="3.40.50.2300">
    <property type="match status" value="1"/>
</dbReference>
<dbReference type="InterPro" id="IPR011006">
    <property type="entry name" value="CheY-like_superfamily"/>
</dbReference>
<dbReference type="SMART" id="SM00448">
    <property type="entry name" value="REC"/>
    <property type="match status" value="1"/>
</dbReference>
<sequence length="214" mass="23003">MSADSPKKRVIVADDHAIVRSGTIAVLSEIDGVSIVAEVADGLSAIAEIKKHQPDLLVLDAAMPHASGIEVLADTRRWSPDTAITLLTGFTSAGILANWLAADVDGILLKSCSHVEMRTCFEAVLSGGRFISKDASEILERTTPVEAITNREREVLALIAMGRQSADIAKRLNISARTVEKHRASLMAKIGVNSVAQLIAYALREGLLDEHRQM</sequence>
<dbReference type="PRINTS" id="PR00038">
    <property type="entry name" value="HTHLUXR"/>
</dbReference>
<dbReference type="Pfam" id="PF00196">
    <property type="entry name" value="GerE"/>
    <property type="match status" value="1"/>
</dbReference>
<dbReference type="RefSeq" id="WP_369314798.1">
    <property type="nucleotide sequence ID" value="NZ_JBEHZE010000002.1"/>
</dbReference>
<dbReference type="PANTHER" id="PTHR43214:SF41">
    <property type="entry name" value="NITRATE_NITRITE RESPONSE REGULATOR PROTEIN NARP"/>
    <property type="match status" value="1"/>
</dbReference>
<feature type="domain" description="Response regulatory" evidence="7">
    <location>
        <begin position="9"/>
        <end position="125"/>
    </location>
</feature>
<organism evidence="8 9">
    <name type="scientific">Hyphococcus lacteus</name>
    <dbReference type="NCBI Taxonomy" id="3143536"/>
    <lineage>
        <taxon>Bacteria</taxon>
        <taxon>Pseudomonadati</taxon>
        <taxon>Pseudomonadota</taxon>
        <taxon>Alphaproteobacteria</taxon>
        <taxon>Parvularculales</taxon>
        <taxon>Parvularculaceae</taxon>
        <taxon>Hyphococcus</taxon>
    </lineage>
</organism>
<dbReference type="SUPFAM" id="SSF52172">
    <property type="entry name" value="CheY-like"/>
    <property type="match status" value="1"/>
</dbReference>
<dbReference type="PANTHER" id="PTHR43214">
    <property type="entry name" value="TWO-COMPONENT RESPONSE REGULATOR"/>
    <property type="match status" value="1"/>
</dbReference>
<evidence type="ECO:0000313" key="8">
    <source>
        <dbReference type="EMBL" id="MEX6634758.1"/>
    </source>
</evidence>
<keyword evidence="3" id="KW-0238">DNA-binding</keyword>
<keyword evidence="2" id="KW-0805">Transcription regulation</keyword>
<evidence type="ECO:0000313" key="9">
    <source>
        <dbReference type="Proteomes" id="UP001560685"/>
    </source>
</evidence>
<comment type="caution">
    <text evidence="8">The sequence shown here is derived from an EMBL/GenBank/DDBJ whole genome shotgun (WGS) entry which is preliminary data.</text>
</comment>
<evidence type="ECO:0000259" key="7">
    <source>
        <dbReference type="PROSITE" id="PS50110"/>
    </source>
</evidence>
<evidence type="ECO:0000259" key="6">
    <source>
        <dbReference type="PROSITE" id="PS50043"/>
    </source>
</evidence>
<dbReference type="Gene3D" id="1.10.10.10">
    <property type="entry name" value="Winged helix-like DNA-binding domain superfamily/Winged helix DNA-binding domain"/>
    <property type="match status" value="1"/>
</dbReference>
<dbReference type="InterPro" id="IPR000792">
    <property type="entry name" value="Tscrpt_reg_LuxR_C"/>
</dbReference>
<gene>
    <name evidence="8" type="ORF">ABFZ84_14500</name>
</gene>
<dbReference type="Pfam" id="PF00072">
    <property type="entry name" value="Response_reg"/>
    <property type="match status" value="1"/>
</dbReference>
<dbReference type="SUPFAM" id="SSF46894">
    <property type="entry name" value="C-terminal effector domain of the bipartite response regulators"/>
    <property type="match status" value="1"/>
</dbReference>
<feature type="domain" description="HTH luxR-type" evidence="6">
    <location>
        <begin position="141"/>
        <end position="206"/>
    </location>
</feature>
<dbReference type="CDD" id="cd06170">
    <property type="entry name" value="LuxR_C_like"/>
    <property type="match status" value="1"/>
</dbReference>
<dbReference type="Proteomes" id="UP001560685">
    <property type="component" value="Unassembled WGS sequence"/>
</dbReference>
<keyword evidence="4" id="KW-0804">Transcription</keyword>
<keyword evidence="1 5" id="KW-0597">Phosphoprotein</keyword>
<feature type="modified residue" description="4-aspartylphosphate" evidence="5">
    <location>
        <position position="60"/>
    </location>
</feature>
<dbReference type="InterPro" id="IPR058245">
    <property type="entry name" value="NreC/VraR/RcsB-like_REC"/>
</dbReference>
<dbReference type="CDD" id="cd17535">
    <property type="entry name" value="REC_NarL-like"/>
    <property type="match status" value="1"/>
</dbReference>
<evidence type="ECO:0000256" key="2">
    <source>
        <dbReference type="ARBA" id="ARBA00023015"/>
    </source>
</evidence>
<evidence type="ECO:0000256" key="3">
    <source>
        <dbReference type="ARBA" id="ARBA00023125"/>
    </source>
</evidence>
<dbReference type="InterPro" id="IPR036388">
    <property type="entry name" value="WH-like_DNA-bd_sf"/>
</dbReference>
<dbReference type="InterPro" id="IPR016032">
    <property type="entry name" value="Sig_transdc_resp-reg_C-effctor"/>
</dbReference>
<evidence type="ECO:0000256" key="1">
    <source>
        <dbReference type="ARBA" id="ARBA00022553"/>
    </source>
</evidence>
<dbReference type="InterPro" id="IPR001789">
    <property type="entry name" value="Sig_transdc_resp-reg_receiver"/>
</dbReference>
<protein>
    <submittedName>
        <fullName evidence="8">Response regulator transcription factor</fullName>
    </submittedName>
</protein>
<evidence type="ECO:0000256" key="4">
    <source>
        <dbReference type="ARBA" id="ARBA00023163"/>
    </source>
</evidence>
<dbReference type="PROSITE" id="PS50110">
    <property type="entry name" value="RESPONSE_REGULATORY"/>
    <property type="match status" value="1"/>
</dbReference>
<reference evidence="8 9" key="1">
    <citation type="submission" date="2024-05" db="EMBL/GenBank/DDBJ databases">
        <title>Three bacterial strains, DH-69, EH-24, and ECK-19 isolated from coastal sediments.</title>
        <authorList>
            <person name="Ye Y.-Q."/>
            <person name="Du Z.-J."/>
        </authorList>
    </citation>
    <scope>NUCLEOTIDE SEQUENCE [LARGE SCALE GENOMIC DNA]</scope>
    <source>
        <strain evidence="8 9">ECK-19</strain>
    </source>
</reference>